<dbReference type="EC" id="3.-.-.-" evidence="1"/>
<accession>A0ACD5GX59</accession>
<sequence>MVGGYRYANPETSPGTILYLHGNGINIGANVNHSYRLHSLGFSVFVFDYRGYGWSEGAFPSEQSVYQDAQRAWEYLVNERQIEPSQIYLYGHFPRRGDRHRTRHPSTRRRRLDC</sequence>
<evidence type="ECO:0000313" key="2">
    <source>
        <dbReference type="Proteomes" id="UP000095472"/>
    </source>
</evidence>
<dbReference type="EMBL" id="CP182909">
    <property type="protein sequence ID" value="XPM65059.1"/>
    <property type="molecule type" value="Genomic_DNA"/>
</dbReference>
<proteinExistence type="predicted"/>
<protein>
    <submittedName>
        <fullName evidence="1">Alpha/beta hydrolase</fullName>
        <ecNumber evidence="1">3.-.-.-</ecNumber>
    </submittedName>
</protein>
<keyword evidence="1" id="KW-0378">Hydrolase</keyword>
<evidence type="ECO:0000313" key="1">
    <source>
        <dbReference type="EMBL" id="XPM65059.1"/>
    </source>
</evidence>
<name>A0ACD5GX59_9CYAN</name>
<dbReference type="Proteomes" id="UP000095472">
    <property type="component" value="Chromosome"/>
</dbReference>
<gene>
    <name evidence="1" type="ORF">BH720_004195</name>
</gene>
<reference evidence="1 2" key="1">
    <citation type="journal article" date="2016" name="Genome Announc.">
        <title>Draft Genome Sequence of the Thermotolerant Cyanobacterium Desertifilum sp. IPPAS B-1220.</title>
        <authorList>
            <person name="Mironov K.S."/>
            <person name="Sinetova M.A."/>
            <person name="Bolatkhan K."/>
            <person name="Zayadan B.K."/>
            <person name="Ustinova V.V."/>
            <person name="Kupriyanova E.V."/>
            <person name="Skrypnik A.N."/>
            <person name="Gogoleva N.E."/>
            <person name="Gogolev Y.V."/>
            <person name="Los D.A."/>
        </authorList>
    </citation>
    <scope>NUCLEOTIDE SEQUENCE [LARGE SCALE GENOMIC DNA]</scope>
    <source>
        <strain evidence="1 2">IPPAS B-1220</strain>
    </source>
</reference>
<keyword evidence="2" id="KW-1185">Reference proteome</keyword>
<organism evidence="1 2">
    <name type="scientific">Desertifilum tharense IPPAS B-1220</name>
    <dbReference type="NCBI Taxonomy" id="1781255"/>
    <lineage>
        <taxon>Bacteria</taxon>
        <taxon>Bacillati</taxon>
        <taxon>Cyanobacteriota</taxon>
        <taxon>Cyanophyceae</taxon>
        <taxon>Desertifilales</taxon>
        <taxon>Desertifilaceae</taxon>
        <taxon>Desertifilum</taxon>
    </lineage>
</organism>